<keyword evidence="2" id="KW-0858">Xylan degradation</keyword>
<proteinExistence type="inferred from homology"/>
<dbReference type="GO" id="GO:0004553">
    <property type="term" value="F:hydrolase activity, hydrolyzing O-glycosyl compounds"/>
    <property type="evidence" value="ECO:0007669"/>
    <property type="project" value="InterPro"/>
</dbReference>
<dbReference type="SUPFAM" id="SSF75005">
    <property type="entry name" value="Arabinanase/levansucrase/invertase"/>
    <property type="match status" value="1"/>
</dbReference>
<keyword evidence="3 7" id="KW-0378">Hydrolase</keyword>
<evidence type="ECO:0000313" key="8">
    <source>
        <dbReference type="EMBL" id="QNM01547.1"/>
    </source>
</evidence>
<sequence>MKKQGYNPYLPSYEYIPDGEPRVFGERLYIYGSHDRFGGNYYCENDYVCWSAPLSDLSDWKYEGVIFRHTDHIKDECHKKAEKNGRYYLFAPDVIQGRNGRFYMYYSIADSSIISVAVCDTPAGHYTYLGDVVYPDGQILGEAAGEYFQFDPSIFIDDDGRIYLYSGFCSTNREVDSFGRKFVGCHMCELEQDMLTVRRGPILTISRESSAAAGAVYFEAPSMRKINGRYYLVYSARNTGLYYFISDRPDKDFRFGGRIHSTSDVGMNGYSEEEPCYPMGNTHGGLVELNGRYYIFDHRHTNNSSFCRQGVAEQINIDAQGLIAQVESTSCGLNNGWLIGEGTYPAYIACVLYYEKTVPIDDRTACITQDGEDRESLPGQYIRGISDGCIVGYRYFQGKELSNIRLTLRGRMKGTLYVTCHEEGGRMQDPEKIAVGSCICDIAAEDWETITIPVQVRAGVYPLYFRFRGEGSLDLAEFTLE</sequence>
<keyword evidence="4" id="KW-0119">Carbohydrate metabolism</keyword>
<keyword evidence="9" id="KW-1185">Reference proteome</keyword>
<protein>
    <submittedName>
        <fullName evidence="8">Family 43 glycosylhydrolase</fullName>
    </submittedName>
</protein>
<organism evidence="8 9">
    <name type="scientific">Simiaoa sunii</name>
    <dbReference type="NCBI Taxonomy" id="2763672"/>
    <lineage>
        <taxon>Bacteria</taxon>
        <taxon>Bacillati</taxon>
        <taxon>Bacillota</taxon>
        <taxon>Clostridia</taxon>
        <taxon>Lachnospirales</taxon>
        <taxon>Lachnospiraceae</taxon>
        <taxon>Simiaoa</taxon>
    </lineage>
</organism>
<evidence type="ECO:0000313" key="9">
    <source>
        <dbReference type="Proteomes" id="UP000515981"/>
    </source>
</evidence>
<dbReference type="Gene3D" id="2.115.10.20">
    <property type="entry name" value="Glycosyl hydrolase domain, family 43"/>
    <property type="match status" value="1"/>
</dbReference>
<comment type="similarity">
    <text evidence="1 7">Belongs to the glycosyl hydrolase 43 family.</text>
</comment>
<keyword evidence="5 7" id="KW-0326">Glycosidase</keyword>
<name>A0A7G9FSL5_9FIRM</name>
<dbReference type="GO" id="GO:0045493">
    <property type="term" value="P:xylan catabolic process"/>
    <property type="evidence" value="ECO:0007669"/>
    <property type="project" value="UniProtKB-KW"/>
</dbReference>
<evidence type="ECO:0000256" key="3">
    <source>
        <dbReference type="ARBA" id="ARBA00022801"/>
    </source>
</evidence>
<evidence type="ECO:0000256" key="5">
    <source>
        <dbReference type="ARBA" id="ARBA00023295"/>
    </source>
</evidence>
<evidence type="ECO:0000256" key="2">
    <source>
        <dbReference type="ARBA" id="ARBA00022651"/>
    </source>
</evidence>
<evidence type="ECO:0000256" key="6">
    <source>
        <dbReference type="PIRSR" id="PIRSR606710-2"/>
    </source>
</evidence>
<evidence type="ECO:0000256" key="1">
    <source>
        <dbReference type="ARBA" id="ARBA00009865"/>
    </source>
</evidence>
<dbReference type="PANTHER" id="PTHR43772">
    <property type="entry name" value="ENDO-1,4-BETA-XYLANASE"/>
    <property type="match status" value="1"/>
</dbReference>
<dbReference type="RefSeq" id="WP_249325479.1">
    <property type="nucleotide sequence ID" value="NZ_CP060633.1"/>
</dbReference>
<dbReference type="KEGG" id="ssun:H9Q77_10505"/>
<reference evidence="8 9" key="1">
    <citation type="submission" date="2020-08" db="EMBL/GenBank/DDBJ databases">
        <authorList>
            <person name="Liu C."/>
            <person name="Sun Q."/>
        </authorList>
    </citation>
    <scope>NUCLEOTIDE SEQUENCE [LARGE SCALE GENOMIC DNA]</scope>
    <source>
        <strain evidence="8 9">NSJ-8</strain>
    </source>
</reference>
<dbReference type="CDD" id="cd18620">
    <property type="entry name" value="GH43_XylA-like"/>
    <property type="match status" value="1"/>
</dbReference>
<dbReference type="InterPro" id="IPR006710">
    <property type="entry name" value="Glyco_hydro_43"/>
</dbReference>
<dbReference type="InterPro" id="IPR023296">
    <property type="entry name" value="Glyco_hydro_beta-prop_sf"/>
</dbReference>
<dbReference type="PANTHER" id="PTHR43772:SF2">
    <property type="entry name" value="PUTATIVE (AFU_ORTHOLOGUE AFUA_2G04480)-RELATED"/>
    <property type="match status" value="1"/>
</dbReference>
<dbReference type="AlphaFoldDB" id="A0A7G9FSL5"/>
<evidence type="ECO:0000256" key="4">
    <source>
        <dbReference type="ARBA" id="ARBA00023277"/>
    </source>
</evidence>
<keyword evidence="2" id="KW-0624">Polysaccharide degradation</keyword>
<feature type="site" description="Important for catalytic activity, responsible for pKa modulation of the active site Glu and correct orientation of both the proton donor and substrate" evidence="6">
    <location>
        <position position="151"/>
    </location>
</feature>
<gene>
    <name evidence="8" type="ORF">H9Q77_10505</name>
</gene>
<evidence type="ECO:0000256" key="7">
    <source>
        <dbReference type="RuleBase" id="RU361187"/>
    </source>
</evidence>
<dbReference type="InterPro" id="IPR052176">
    <property type="entry name" value="Glycosyl_Hydrlase_43_Enz"/>
</dbReference>
<accession>A0A7G9FSL5</accession>
<dbReference type="Proteomes" id="UP000515981">
    <property type="component" value="Chromosome"/>
</dbReference>
<dbReference type="EMBL" id="CP060633">
    <property type="protein sequence ID" value="QNM01547.1"/>
    <property type="molecule type" value="Genomic_DNA"/>
</dbReference>
<dbReference type="Pfam" id="PF04616">
    <property type="entry name" value="Glyco_hydro_43"/>
    <property type="match status" value="1"/>
</dbReference>